<organism evidence="3 4">
    <name type="scientific">Fumia xinanensis</name>
    <dbReference type="NCBI Taxonomy" id="2763659"/>
    <lineage>
        <taxon>Bacteria</taxon>
        <taxon>Bacillati</taxon>
        <taxon>Bacillota</taxon>
        <taxon>Clostridia</taxon>
        <taxon>Eubacteriales</taxon>
        <taxon>Oscillospiraceae</taxon>
        <taxon>Fumia</taxon>
    </lineage>
</organism>
<dbReference type="EMBL" id="JACRSV010000001">
    <property type="protein sequence ID" value="MBC8558948.1"/>
    <property type="molecule type" value="Genomic_DNA"/>
</dbReference>
<accession>A0A926E3L8</accession>
<keyword evidence="1" id="KW-0812">Transmembrane</keyword>
<dbReference type="RefSeq" id="WP_249293843.1">
    <property type="nucleotide sequence ID" value="NZ_JACRSV010000001.1"/>
</dbReference>
<feature type="domain" description="NERD" evidence="2">
    <location>
        <begin position="33"/>
        <end position="156"/>
    </location>
</feature>
<evidence type="ECO:0000313" key="3">
    <source>
        <dbReference type="EMBL" id="MBC8558948.1"/>
    </source>
</evidence>
<dbReference type="AlphaFoldDB" id="A0A926E3L8"/>
<keyword evidence="1" id="KW-0472">Membrane</keyword>
<sequence length="205" mass="23172">MTGQQIIVLCAGVAIILIALSIFLVNRSNKKKDGTLGRKKVASILRNFAGIRSFKVINNIDLPIGDGRYTHIDHILIGFFGLMVLESRSEPGAIYGQARDQEWVSVVTSKNGSERRKKFKNPVTLNQEHCEAIRKIFQQDKIYKVDIESYVIFTDRKIQLGAQPTLPVMNLKKLKKLLSHSRYSDNGPVDVPMVYEAIMKRAKTK</sequence>
<feature type="transmembrane region" description="Helical" evidence="1">
    <location>
        <begin position="6"/>
        <end position="25"/>
    </location>
</feature>
<dbReference type="Pfam" id="PF08378">
    <property type="entry name" value="NERD"/>
    <property type="match status" value="1"/>
</dbReference>
<dbReference type="PROSITE" id="PS50965">
    <property type="entry name" value="NERD"/>
    <property type="match status" value="1"/>
</dbReference>
<evidence type="ECO:0000259" key="2">
    <source>
        <dbReference type="PROSITE" id="PS50965"/>
    </source>
</evidence>
<evidence type="ECO:0000256" key="1">
    <source>
        <dbReference type="SAM" id="Phobius"/>
    </source>
</evidence>
<dbReference type="Proteomes" id="UP000610760">
    <property type="component" value="Unassembled WGS sequence"/>
</dbReference>
<keyword evidence="4" id="KW-1185">Reference proteome</keyword>
<dbReference type="InterPro" id="IPR011528">
    <property type="entry name" value="NERD"/>
</dbReference>
<reference evidence="3" key="1">
    <citation type="submission" date="2020-08" db="EMBL/GenBank/DDBJ databases">
        <title>Genome public.</title>
        <authorList>
            <person name="Liu C."/>
            <person name="Sun Q."/>
        </authorList>
    </citation>
    <scope>NUCLEOTIDE SEQUENCE</scope>
    <source>
        <strain evidence="3">NSJ-33</strain>
    </source>
</reference>
<evidence type="ECO:0000313" key="4">
    <source>
        <dbReference type="Proteomes" id="UP000610760"/>
    </source>
</evidence>
<name>A0A926E3L8_9FIRM</name>
<proteinExistence type="predicted"/>
<keyword evidence="1" id="KW-1133">Transmembrane helix</keyword>
<comment type="caution">
    <text evidence="3">The sequence shown here is derived from an EMBL/GenBank/DDBJ whole genome shotgun (WGS) entry which is preliminary data.</text>
</comment>
<gene>
    <name evidence="3" type="ORF">H8710_02575</name>
</gene>
<protein>
    <submittedName>
        <fullName evidence="3">NERD domain-containing protein</fullName>
    </submittedName>
</protein>